<evidence type="ECO:0000313" key="3">
    <source>
        <dbReference type="Proteomes" id="UP001307849"/>
    </source>
</evidence>
<dbReference type="Proteomes" id="UP001307849">
    <property type="component" value="Unassembled WGS sequence"/>
</dbReference>
<feature type="compositionally biased region" description="Basic and acidic residues" evidence="1">
    <location>
        <begin position="753"/>
        <end position="779"/>
    </location>
</feature>
<reference evidence="2 3" key="1">
    <citation type="submission" date="2019-10" db="EMBL/GenBank/DDBJ databases">
        <authorList>
            <person name="Palmer J.M."/>
        </authorList>
    </citation>
    <scope>NUCLEOTIDE SEQUENCE [LARGE SCALE GENOMIC DNA]</scope>
    <source>
        <strain evidence="2 3">TWF506</strain>
    </source>
</reference>
<feature type="compositionally biased region" description="Low complexity" evidence="1">
    <location>
        <begin position="511"/>
        <end position="522"/>
    </location>
</feature>
<feature type="region of interest" description="Disordered" evidence="1">
    <location>
        <begin position="42"/>
        <end position="552"/>
    </location>
</feature>
<organism evidence="2 3">
    <name type="scientific">Arthrobotrys conoides</name>
    <dbReference type="NCBI Taxonomy" id="74498"/>
    <lineage>
        <taxon>Eukaryota</taxon>
        <taxon>Fungi</taxon>
        <taxon>Dikarya</taxon>
        <taxon>Ascomycota</taxon>
        <taxon>Pezizomycotina</taxon>
        <taxon>Orbiliomycetes</taxon>
        <taxon>Orbiliales</taxon>
        <taxon>Orbiliaceae</taxon>
        <taxon>Arthrobotrys</taxon>
    </lineage>
</organism>
<feature type="region of interest" description="Disordered" evidence="1">
    <location>
        <begin position="962"/>
        <end position="1025"/>
    </location>
</feature>
<keyword evidence="3" id="KW-1185">Reference proteome</keyword>
<dbReference type="AlphaFoldDB" id="A0AAN8NKF3"/>
<feature type="region of interest" description="Disordered" evidence="1">
    <location>
        <begin position="747"/>
        <end position="852"/>
    </location>
</feature>
<feature type="compositionally biased region" description="Polar residues" evidence="1">
    <location>
        <begin position="501"/>
        <end position="510"/>
    </location>
</feature>
<evidence type="ECO:0000313" key="2">
    <source>
        <dbReference type="EMBL" id="KAK6518706.1"/>
    </source>
</evidence>
<name>A0AAN8NKF3_9PEZI</name>
<feature type="compositionally biased region" description="Basic and acidic residues" evidence="1">
    <location>
        <begin position="927"/>
        <end position="948"/>
    </location>
</feature>
<feature type="region of interest" description="Disordered" evidence="1">
    <location>
        <begin position="873"/>
        <end position="948"/>
    </location>
</feature>
<feature type="compositionally biased region" description="Low complexity" evidence="1">
    <location>
        <begin position="258"/>
        <end position="275"/>
    </location>
</feature>
<accession>A0AAN8NKF3</accession>
<feature type="compositionally biased region" description="Basic and acidic residues" evidence="1">
    <location>
        <begin position="905"/>
        <end position="914"/>
    </location>
</feature>
<feature type="compositionally biased region" description="Polar residues" evidence="1">
    <location>
        <begin position="291"/>
        <end position="310"/>
    </location>
</feature>
<proteinExistence type="predicted"/>
<sequence length="1025" mass="109733">MQLLDPSPSPPSSPASSSPPRRAPTPLLLHLYNTNLRVLEEARRSEPTLEEIGIPEGPSASLYQPEASRDYSDPLVTPEAIRRSVAANTATRAVNRRGLPPPAFTTVSIPPASSGGSSSNSSGSFVNITSVEEEGEGSDNSWQVDLDASSGGGSSDNNSFGWSDSDNGHQEFEVVGAEEANSEGNNSGSLIDIEESGSGSGSDMSERQGRKRSLTGASPPPPGLGGTEPLATVPEGSTSEEGMQAEAGSAQESSMATPTGERSSSASTSRPGGSSNLPMDTSQRTEGDDSGTGTNTEPVSSLSATPSTSERPPLPPRSAEQGSSSNPQPAVSQPPVEASLSPPGQPRLRLISGIESTRRIPPPIPFESLSRPLDLAPPSPSSSDDDDDDDDDSDHPSDMESDLGSVHTADGHSDIVNPRGDESDDDLYHDPRSNFTTSSDPIFPMDDNPDMVPPVIPVPVPPAEGPRYKRTAQEIPRPRTPIMLHETRRPRSPSPEPLLTNIITNPDQRYTTTPATTATQAGGTTGENSRTGGSGNPATGSSGSGTKEEPFDITNPAHVTARRMRAMNNPKFASTWGTSGRSTGNLWDTLDPYPPSGHYHFLTPQKEPDPYRGSDAELAIFLRSFCGPTVKTPPDGDKNVLGYMMARINSPLIEWFGVWDIDLVGKWVLKHQWAGCWIGLDRKKGWYKIPMEHHTGPGTKTTGGRWPGVECLGGEGIRDTVAGRIRHWGEYFEVIRKKELKEWVGAVKEDDEGLKREEEEEKRRQAVREIRDDALERRGLGGGDGNDSSDDDNDQGYIHYDDGDGHTLGSFFGGGQRGDTRGGDGPTDTRPSEEPAGRAAGGASTRSSRLREARIRARSERFLRPIRTSEALNEGSCGVLAEEDTEASTEAPTTAPTSVSGCTEATRERNESHSRTPGTWEAPTEASRLREETIRKETESKAKKKDAKQLDYWEAAKKIIIGDTSASSTGAANEAATTDVATEAASDAPKSTTSNTPKSTSSKAREVVRQWSFGTLERVKKKDRQ</sequence>
<feature type="compositionally biased region" description="Low complexity" evidence="1">
    <location>
        <begin position="113"/>
        <end position="124"/>
    </location>
</feature>
<gene>
    <name evidence="2" type="ORF">TWF506_005844</name>
</gene>
<feature type="compositionally biased region" description="Polar residues" evidence="1">
    <location>
        <begin position="527"/>
        <end position="545"/>
    </location>
</feature>
<feature type="compositionally biased region" description="Low complexity" evidence="1">
    <location>
        <begin position="971"/>
        <end position="1002"/>
    </location>
</feature>
<feature type="compositionally biased region" description="Low complexity" evidence="1">
    <location>
        <begin position="837"/>
        <end position="847"/>
    </location>
</feature>
<feature type="region of interest" description="Disordered" evidence="1">
    <location>
        <begin position="1"/>
        <end position="26"/>
    </location>
</feature>
<evidence type="ECO:0000256" key="1">
    <source>
        <dbReference type="SAM" id="MobiDB-lite"/>
    </source>
</evidence>
<feature type="compositionally biased region" description="Pro residues" evidence="1">
    <location>
        <begin position="451"/>
        <end position="464"/>
    </location>
</feature>
<comment type="caution">
    <text evidence="2">The sequence shown here is derived from an EMBL/GenBank/DDBJ whole genome shotgun (WGS) entry which is preliminary data.</text>
</comment>
<feature type="compositionally biased region" description="Low complexity" evidence="1">
    <location>
        <begin position="83"/>
        <end position="97"/>
    </location>
</feature>
<dbReference type="EMBL" id="JAVHJM010000002">
    <property type="protein sequence ID" value="KAK6518706.1"/>
    <property type="molecule type" value="Genomic_DNA"/>
</dbReference>
<feature type="compositionally biased region" description="Low complexity" evidence="1">
    <location>
        <begin position="888"/>
        <end position="898"/>
    </location>
</feature>
<feature type="compositionally biased region" description="Acidic residues" evidence="1">
    <location>
        <begin position="383"/>
        <end position="393"/>
    </location>
</feature>
<feature type="compositionally biased region" description="Low complexity" evidence="1">
    <location>
        <begin position="155"/>
        <end position="165"/>
    </location>
</feature>
<protein>
    <submittedName>
        <fullName evidence="2">Uncharacterized protein</fullName>
    </submittedName>
</protein>
<feature type="compositionally biased region" description="Polar residues" evidence="1">
    <location>
        <begin position="320"/>
        <end position="331"/>
    </location>
</feature>